<evidence type="ECO:0000313" key="2">
    <source>
        <dbReference type="Proteomes" id="UP000252519"/>
    </source>
</evidence>
<dbReference type="Proteomes" id="UP000252519">
    <property type="component" value="Unassembled WGS sequence"/>
</dbReference>
<comment type="caution">
    <text evidence="1">The sequence shown here is derived from an EMBL/GenBank/DDBJ whole genome shotgun (WGS) entry which is preliminary data.</text>
</comment>
<dbReference type="EMBL" id="JOJR01000967">
    <property type="protein sequence ID" value="RCN33135.1"/>
    <property type="molecule type" value="Genomic_DNA"/>
</dbReference>
<dbReference type="OrthoDB" id="5873711at2759"/>
<gene>
    <name evidence="1" type="ORF">ANCCAN_21036</name>
</gene>
<evidence type="ECO:0000313" key="1">
    <source>
        <dbReference type="EMBL" id="RCN33135.1"/>
    </source>
</evidence>
<organism evidence="1 2">
    <name type="scientific">Ancylostoma caninum</name>
    <name type="common">Dog hookworm</name>
    <dbReference type="NCBI Taxonomy" id="29170"/>
    <lineage>
        <taxon>Eukaryota</taxon>
        <taxon>Metazoa</taxon>
        <taxon>Ecdysozoa</taxon>
        <taxon>Nematoda</taxon>
        <taxon>Chromadorea</taxon>
        <taxon>Rhabditida</taxon>
        <taxon>Rhabditina</taxon>
        <taxon>Rhabditomorpha</taxon>
        <taxon>Strongyloidea</taxon>
        <taxon>Ancylostomatidae</taxon>
        <taxon>Ancylostomatinae</taxon>
        <taxon>Ancylostoma</taxon>
    </lineage>
</organism>
<proteinExistence type="predicted"/>
<reference evidence="1 2" key="1">
    <citation type="submission" date="2014-10" db="EMBL/GenBank/DDBJ databases">
        <title>Draft genome of the hookworm Ancylostoma caninum.</title>
        <authorList>
            <person name="Mitreva M."/>
        </authorList>
    </citation>
    <scope>NUCLEOTIDE SEQUENCE [LARGE SCALE GENOMIC DNA]</scope>
    <source>
        <strain evidence="1 2">Baltimore</strain>
    </source>
</reference>
<name>A0A368FQP5_ANCCA</name>
<sequence>LHKWRKGFCGLTGYTYSFRNVQSSSFSRPAVVAHALESWKLLTKTYSYLREVSTLMVEFVSGVLGSYLKKPRYMCELSQAWVQSREVLRLICQTPSTSDILSSLLTTVDELKMR</sequence>
<keyword evidence="2" id="KW-1185">Reference proteome</keyword>
<dbReference type="AlphaFoldDB" id="A0A368FQP5"/>
<feature type="non-terminal residue" evidence="1">
    <location>
        <position position="1"/>
    </location>
</feature>
<protein>
    <submittedName>
        <fullName evidence="1">Uncharacterized protein</fullName>
    </submittedName>
</protein>
<accession>A0A368FQP5</accession>